<name>A0A1B6D1S0_9HEMI</name>
<feature type="non-terminal residue" evidence="1">
    <location>
        <position position="1"/>
    </location>
</feature>
<proteinExistence type="predicted"/>
<accession>A0A1B6D1S0</accession>
<dbReference type="AlphaFoldDB" id="A0A1B6D1S0"/>
<organism evidence="1">
    <name type="scientific">Clastoptera arizonana</name>
    <name type="common">Arizona spittle bug</name>
    <dbReference type="NCBI Taxonomy" id="38151"/>
    <lineage>
        <taxon>Eukaryota</taxon>
        <taxon>Metazoa</taxon>
        <taxon>Ecdysozoa</taxon>
        <taxon>Arthropoda</taxon>
        <taxon>Hexapoda</taxon>
        <taxon>Insecta</taxon>
        <taxon>Pterygota</taxon>
        <taxon>Neoptera</taxon>
        <taxon>Paraneoptera</taxon>
        <taxon>Hemiptera</taxon>
        <taxon>Auchenorrhyncha</taxon>
        <taxon>Cercopoidea</taxon>
        <taxon>Clastopteridae</taxon>
        <taxon>Clastoptera</taxon>
    </lineage>
</organism>
<reference evidence="1" key="1">
    <citation type="submission" date="2015-12" db="EMBL/GenBank/DDBJ databases">
        <title>De novo transcriptome assembly of four potential Pierce s Disease insect vectors from Arizona vineyards.</title>
        <authorList>
            <person name="Tassone E.E."/>
        </authorList>
    </citation>
    <scope>NUCLEOTIDE SEQUENCE</scope>
</reference>
<evidence type="ECO:0000313" key="1">
    <source>
        <dbReference type="EMBL" id="JAS19652.1"/>
    </source>
</evidence>
<dbReference type="EMBL" id="GEDC01017646">
    <property type="protein sequence ID" value="JAS19652.1"/>
    <property type="molecule type" value="Transcribed_RNA"/>
</dbReference>
<sequence length="211" mass="22678">FTPTNNVSSILLSLLHFVDNSRKMYLASVLAILYLATSSVSGYNYQDVAACPSGLTGDSSFTTDPLPGTRGIYATSIYEDSYTDKCAIISSGKFYVTKSDSTCSALSFPQITKVDQGSFYQTAPDANTYKVVALKSFGVECGNMNLFLRCRDTGAPGNRHQVKIHANIDGAYKPSDACVQEAEDYASALLGEKITLYKLSNTGCVSPSNCN</sequence>
<protein>
    <submittedName>
        <fullName evidence="1">Uncharacterized protein</fullName>
    </submittedName>
</protein>
<gene>
    <name evidence="1" type="ORF">g.33983</name>
</gene>